<evidence type="ECO:0000313" key="4">
    <source>
        <dbReference type="Proteomes" id="UP001589733"/>
    </source>
</evidence>
<evidence type="ECO:0000259" key="2">
    <source>
        <dbReference type="Pfam" id="PF04167"/>
    </source>
</evidence>
<proteinExistence type="predicted"/>
<reference evidence="3 4" key="1">
    <citation type="submission" date="2024-09" db="EMBL/GenBank/DDBJ databases">
        <authorList>
            <person name="Sun Q."/>
            <person name="Mori K."/>
        </authorList>
    </citation>
    <scope>NUCLEOTIDE SEQUENCE [LARGE SCALE GENOMIC DNA]</scope>
    <source>
        <strain evidence="3 4">JCM 13503</strain>
    </source>
</reference>
<dbReference type="Pfam" id="PF04167">
    <property type="entry name" value="DUF402"/>
    <property type="match status" value="1"/>
</dbReference>
<organism evidence="3 4">
    <name type="scientific">Deinococcus oregonensis</name>
    <dbReference type="NCBI Taxonomy" id="1805970"/>
    <lineage>
        <taxon>Bacteria</taxon>
        <taxon>Thermotogati</taxon>
        <taxon>Deinococcota</taxon>
        <taxon>Deinococci</taxon>
        <taxon>Deinococcales</taxon>
        <taxon>Deinococcaceae</taxon>
        <taxon>Deinococcus</taxon>
    </lineage>
</organism>
<dbReference type="RefSeq" id="WP_380008394.1">
    <property type="nucleotide sequence ID" value="NZ_JBHLYR010000031.1"/>
</dbReference>
<dbReference type="InterPro" id="IPR035930">
    <property type="entry name" value="FomD-like_sf"/>
</dbReference>
<feature type="domain" description="DUF402" evidence="2">
    <location>
        <begin position="28"/>
        <end position="158"/>
    </location>
</feature>
<accession>A0ABV6AX67</accession>
<keyword evidence="4" id="KW-1185">Reference proteome</keyword>
<name>A0ABV6AX67_9DEIO</name>
<dbReference type="SUPFAM" id="SSF159234">
    <property type="entry name" value="FomD-like"/>
    <property type="match status" value="1"/>
</dbReference>
<dbReference type="InterPro" id="IPR007295">
    <property type="entry name" value="DUF402"/>
</dbReference>
<feature type="region of interest" description="Disordered" evidence="1">
    <location>
        <begin position="1"/>
        <end position="22"/>
    </location>
</feature>
<dbReference type="Gene3D" id="2.40.380.10">
    <property type="entry name" value="FomD-like"/>
    <property type="match status" value="1"/>
</dbReference>
<dbReference type="Proteomes" id="UP001589733">
    <property type="component" value="Unassembled WGS sequence"/>
</dbReference>
<evidence type="ECO:0000256" key="1">
    <source>
        <dbReference type="SAM" id="MobiDB-lite"/>
    </source>
</evidence>
<sequence>MSVHLPACTPAAAHPVKTERHDTDAMTHHTNTGLRHVHTYREHAHGLFVARRFDRHPRIRHWQAQLLPALGVQLCRYDFHQAREHDFYIDIATISQQPDNAAVWEVRDHYLDVIVHEGATAELVDADELQAAQAAGFISEDEARRAYAAADAVLRGLRLARYHVSDWLEAEGVRVEWLAPEAARQAQSAGVVS</sequence>
<protein>
    <submittedName>
        <fullName evidence="3">DUF402 domain-containing protein</fullName>
    </submittedName>
</protein>
<gene>
    <name evidence="3" type="ORF">ACFFLM_09100</name>
</gene>
<comment type="caution">
    <text evidence="3">The sequence shown here is derived from an EMBL/GenBank/DDBJ whole genome shotgun (WGS) entry which is preliminary data.</text>
</comment>
<dbReference type="EMBL" id="JBHLYR010000031">
    <property type="protein sequence ID" value="MFB9992114.1"/>
    <property type="molecule type" value="Genomic_DNA"/>
</dbReference>
<evidence type="ECO:0000313" key="3">
    <source>
        <dbReference type="EMBL" id="MFB9992114.1"/>
    </source>
</evidence>